<organism evidence="2 4">
    <name type="scientific">Streptomyces antibioticus</name>
    <dbReference type="NCBI Taxonomy" id="1890"/>
    <lineage>
        <taxon>Bacteria</taxon>
        <taxon>Bacillati</taxon>
        <taxon>Actinomycetota</taxon>
        <taxon>Actinomycetes</taxon>
        <taxon>Kitasatosporales</taxon>
        <taxon>Streptomycetaceae</taxon>
        <taxon>Streptomyces</taxon>
    </lineage>
</organism>
<evidence type="ECO:0000313" key="3">
    <source>
        <dbReference type="Proteomes" id="UP000190306"/>
    </source>
</evidence>
<name>A0AAE6YBD9_STRAT</name>
<dbReference type="EMBL" id="CP050692">
    <property type="protein sequence ID" value="QIT45722.1"/>
    <property type="molecule type" value="Genomic_DNA"/>
</dbReference>
<evidence type="ECO:0000313" key="4">
    <source>
        <dbReference type="Proteomes" id="UP000502504"/>
    </source>
</evidence>
<dbReference type="Proteomes" id="UP000190306">
    <property type="component" value="Chromosome"/>
</dbReference>
<reference evidence="1 3" key="1">
    <citation type="submission" date="2015-07" db="EMBL/GenBank/DDBJ databases">
        <title>Draft Genome Sequence of Streptomyces antibioticus, IMRU 3720 reveals insights in the evolution of actinomycin biosynthetic gene clusters in Streptomyces.</title>
        <authorList>
            <person name="Crnovcic I."/>
            <person name="Ruckert C."/>
            <person name="Kalinowksi J."/>
            <person name="Keller U."/>
        </authorList>
    </citation>
    <scope>NUCLEOTIDE SEQUENCE [LARGE SCALE GENOMIC DNA]</scope>
    <source>
        <strain evidence="1 3">DSM 41481</strain>
    </source>
</reference>
<dbReference type="EMBL" id="LHQL01000010">
    <property type="protein sequence ID" value="OOQ50300.1"/>
    <property type="molecule type" value="Genomic_DNA"/>
</dbReference>
<evidence type="ECO:0000313" key="1">
    <source>
        <dbReference type="EMBL" id="OOQ50300.1"/>
    </source>
</evidence>
<reference evidence="2 4" key="2">
    <citation type="submission" date="2020-03" db="EMBL/GenBank/DDBJ databases">
        <title>Is there a link between lipid content and antibiotic production in Streptomyces?</title>
        <authorList>
            <person name="David M."/>
            <person name="Lejeune C."/>
            <person name="Abreu S."/>
            <person name="Thibessard A."/>
            <person name="Leblond P."/>
            <person name="Chaminade P."/>
            <person name="Virolle M.-J."/>
        </authorList>
    </citation>
    <scope>NUCLEOTIDE SEQUENCE [LARGE SCALE GENOMIC DNA]</scope>
    <source>
        <strain evidence="2 4">DSM 41481</strain>
    </source>
</reference>
<dbReference type="RefSeq" id="WP_051780133.1">
    <property type="nucleotide sequence ID" value="NZ_CM007717.1"/>
</dbReference>
<keyword evidence="3" id="KW-1185">Reference proteome</keyword>
<proteinExistence type="predicted"/>
<sequence>MRKRMLRSVLAVAFSAGLVFGAIGLQDLWWDSVPAGAGTTDTQAAPPDLHWDVIVAGAGS</sequence>
<accession>A0AAE6YBD9</accession>
<dbReference type="AlphaFoldDB" id="A0AAE6YBD9"/>
<protein>
    <submittedName>
        <fullName evidence="2">Uncharacterized protein</fullName>
    </submittedName>
</protein>
<dbReference type="Proteomes" id="UP000502504">
    <property type="component" value="Chromosome"/>
</dbReference>
<evidence type="ECO:0000313" key="2">
    <source>
        <dbReference type="EMBL" id="QIT45722.1"/>
    </source>
</evidence>
<dbReference type="GeneID" id="93956295"/>
<gene>
    <name evidence="1" type="ORF">AFM16_20770</name>
    <name evidence="2" type="ORF">HCX60_21130</name>
</gene>